<dbReference type="AlphaFoldDB" id="A0A6G7Y780"/>
<keyword evidence="3" id="KW-1185">Reference proteome</keyword>
<evidence type="ECO:0000313" key="3">
    <source>
        <dbReference type="Proteomes" id="UP000501058"/>
    </source>
</evidence>
<reference evidence="2 3" key="1">
    <citation type="submission" date="2020-03" db="EMBL/GenBank/DDBJ databases">
        <title>Propioniciclava sp. nov., isolated from Hydrophilus acuminatus.</title>
        <authorList>
            <person name="Hyun D.-W."/>
            <person name="Bae J.-W."/>
        </authorList>
    </citation>
    <scope>NUCLEOTIDE SEQUENCE [LARGE SCALE GENOMIC DNA]</scope>
    <source>
        <strain evidence="2 3">HDW11</strain>
    </source>
</reference>
<dbReference type="KEGG" id="prv:G7070_09960"/>
<name>A0A6G7Y780_9ACTN</name>
<feature type="region of interest" description="Disordered" evidence="1">
    <location>
        <begin position="1"/>
        <end position="55"/>
    </location>
</feature>
<evidence type="ECO:0000313" key="2">
    <source>
        <dbReference type="EMBL" id="QIK72536.1"/>
    </source>
</evidence>
<protein>
    <submittedName>
        <fullName evidence="2">Uncharacterized protein</fullName>
    </submittedName>
</protein>
<accession>A0A6G7Y780</accession>
<dbReference type="RefSeq" id="WP_166233610.1">
    <property type="nucleotide sequence ID" value="NZ_CP049865.1"/>
</dbReference>
<dbReference type="EMBL" id="CP049865">
    <property type="protein sequence ID" value="QIK72536.1"/>
    <property type="molecule type" value="Genomic_DNA"/>
</dbReference>
<gene>
    <name evidence="2" type="ORF">G7070_09960</name>
</gene>
<evidence type="ECO:0000256" key="1">
    <source>
        <dbReference type="SAM" id="MobiDB-lite"/>
    </source>
</evidence>
<sequence>MTRPHPHDPFQGVALQGRSGPDSPTGHAQDRRYGPSGGTPAAPSERGDTAGGAAAEGSPTLAAILRAREAVAAADIDLGRSVTAAHDAGHTWQEIADTLGVSRQAAYKRFAHAELGDPTTTVAPDHTPTEAAARDAASLFGRDDLASLRARMTSTCARSLGVKRLRTVRAQIVDAIGAHESIGAATLHHLDGEPLRGRAPGPIVGRVVLHHEEGDAVAHVALNRRGRVLGITVRIAGAPESWPL</sequence>
<dbReference type="Proteomes" id="UP000501058">
    <property type="component" value="Chromosome"/>
</dbReference>
<organism evidence="2 3">
    <name type="scientific">Propioniciclava coleopterorum</name>
    <dbReference type="NCBI Taxonomy" id="2714937"/>
    <lineage>
        <taxon>Bacteria</taxon>
        <taxon>Bacillati</taxon>
        <taxon>Actinomycetota</taxon>
        <taxon>Actinomycetes</taxon>
        <taxon>Propionibacteriales</taxon>
        <taxon>Propionibacteriaceae</taxon>
        <taxon>Propioniciclava</taxon>
    </lineage>
</organism>
<proteinExistence type="predicted"/>